<proteinExistence type="predicted"/>
<dbReference type="AlphaFoldDB" id="A0A0F9KYR9"/>
<dbReference type="EMBL" id="LAZR01013724">
    <property type="protein sequence ID" value="KKM20635.1"/>
    <property type="molecule type" value="Genomic_DNA"/>
</dbReference>
<name>A0A0F9KYR9_9ZZZZ</name>
<dbReference type="SUPFAM" id="SSF48695">
    <property type="entry name" value="Multiheme cytochromes"/>
    <property type="match status" value="2"/>
</dbReference>
<comment type="caution">
    <text evidence="1">The sequence shown here is derived from an EMBL/GenBank/DDBJ whole genome shotgun (WGS) entry which is preliminary data.</text>
</comment>
<dbReference type="Gene3D" id="1.10.1130.10">
    <property type="entry name" value="Flavocytochrome C3, Chain A"/>
    <property type="match status" value="1"/>
</dbReference>
<protein>
    <submittedName>
        <fullName evidence="1">Uncharacterized protein</fullName>
    </submittedName>
</protein>
<reference evidence="1" key="1">
    <citation type="journal article" date="2015" name="Nature">
        <title>Complex archaea that bridge the gap between prokaryotes and eukaryotes.</title>
        <authorList>
            <person name="Spang A."/>
            <person name="Saw J.H."/>
            <person name="Jorgensen S.L."/>
            <person name="Zaremba-Niedzwiedzka K."/>
            <person name="Martijn J."/>
            <person name="Lind A.E."/>
            <person name="van Eijk R."/>
            <person name="Schleper C."/>
            <person name="Guy L."/>
            <person name="Ettema T.J."/>
        </authorList>
    </citation>
    <scope>NUCLEOTIDE SEQUENCE</scope>
</reference>
<sequence length="717" mass="78316">MLKKPQILNILFLSLIFFLILAYTNCAFEVEEVSESSKSESKWETSAHADATAEAFTHWDEDTPPEVSTSCAKCHSTPGFIDFIADGSVDSAAPIGTTVECEVCHTDIETGALRVHTSVTFPSDILVEDLGPEALCMECHQGRSSGPDVDEEITDAAVADDDTISSSIGFKNVHYKAAAAVQFGTITKGGYEYSGNGYDARFAHVEGYNACKTCHDPHSLEVKIDDCNTCHTGITDPKNIRYYGSFTDYDGDGNTTEGIYYEIPDFQTKLYAAILAYGTQVGAPVAYDSHTYPYFFNDTNGNGEVDSSEANYGNGYRSFTGRLLKACYNYQFSLKDHGAYAHGGKYVIQLLYDSIEDLNTYLNNPVSLEGMHRGDEGHFDGSAEAWRHWDGDGEVSSSCAKCHSAEGLPYLIENGENIAAEISNGLLCTTCHTSPPAVRTVGAVTFPSGVSKDMGDSSNLCLNCHQGRASKLSVDNAIAASPGPYRFINIHYFPAAVVLLGSETHGGYEFTNKIYVGQKTFANHNGRFDTCIECHMGTQSPRKTDEQSSTYGDHNVHKPNPEDCVFCHGQDVSQPNQGVDPSKFEFSGIRPASIPDYDGDGNVSESTQNEIKGLEEALYAQIQAYAENILGMPVVYEGHTYPYLFNDTNANGEVDPGEAIYPNSYTSLDAALLKAVYNYQLSKKEPCGHIHNSRYIAQLLVDSIEHLGGNISEYAWR</sequence>
<dbReference type="InterPro" id="IPR036280">
    <property type="entry name" value="Multihaem_cyt_sf"/>
</dbReference>
<gene>
    <name evidence="1" type="ORF">LCGC14_1643500</name>
</gene>
<accession>A0A0F9KYR9</accession>
<organism evidence="1">
    <name type="scientific">marine sediment metagenome</name>
    <dbReference type="NCBI Taxonomy" id="412755"/>
    <lineage>
        <taxon>unclassified sequences</taxon>
        <taxon>metagenomes</taxon>
        <taxon>ecological metagenomes</taxon>
    </lineage>
</organism>
<evidence type="ECO:0000313" key="1">
    <source>
        <dbReference type="EMBL" id="KKM20635.1"/>
    </source>
</evidence>